<evidence type="ECO:0000313" key="3">
    <source>
        <dbReference type="Proteomes" id="UP000027730"/>
    </source>
</evidence>
<sequence>MTTTRNHPKDSLPKDSPRRSSRIKTEGPRYTKRVHNSARSPQREESHSPLHRWKDEENAKVLKVEQEKTRVGDLETLVSASSCSTKGTPLTSHIDCQGHPAEDFSHLYNELQDLKRRYPRWGKEHAELYFGAVRGIPTFLDQRRSDALMQDALLRLDSIAGSKKDVQMFIAHWKAAAPLAQRLTSQRQFDLHYYLTLPVGRA</sequence>
<organism evidence="2 3">
    <name type="scientific">Aureobasidium namibiae CBS 147.97</name>
    <dbReference type="NCBI Taxonomy" id="1043004"/>
    <lineage>
        <taxon>Eukaryota</taxon>
        <taxon>Fungi</taxon>
        <taxon>Dikarya</taxon>
        <taxon>Ascomycota</taxon>
        <taxon>Pezizomycotina</taxon>
        <taxon>Dothideomycetes</taxon>
        <taxon>Dothideomycetidae</taxon>
        <taxon>Dothideales</taxon>
        <taxon>Saccotheciaceae</taxon>
        <taxon>Aureobasidium</taxon>
    </lineage>
</organism>
<dbReference type="HOGENOM" id="CLU_1354364_0_0_1"/>
<keyword evidence="3" id="KW-1185">Reference proteome</keyword>
<dbReference type="AlphaFoldDB" id="A0A074WJA8"/>
<evidence type="ECO:0000313" key="2">
    <source>
        <dbReference type="EMBL" id="KEQ71689.1"/>
    </source>
</evidence>
<evidence type="ECO:0000256" key="1">
    <source>
        <dbReference type="SAM" id="MobiDB-lite"/>
    </source>
</evidence>
<dbReference type="Proteomes" id="UP000027730">
    <property type="component" value="Unassembled WGS sequence"/>
</dbReference>
<feature type="region of interest" description="Disordered" evidence="1">
    <location>
        <begin position="1"/>
        <end position="52"/>
    </location>
</feature>
<dbReference type="EMBL" id="KL584713">
    <property type="protein sequence ID" value="KEQ71689.1"/>
    <property type="molecule type" value="Genomic_DNA"/>
</dbReference>
<gene>
    <name evidence="2" type="ORF">M436DRAFT_65175</name>
</gene>
<name>A0A074WJA8_9PEZI</name>
<protein>
    <submittedName>
        <fullName evidence="2">Uncharacterized protein</fullName>
    </submittedName>
</protein>
<reference evidence="2 3" key="1">
    <citation type="journal article" date="2014" name="BMC Genomics">
        <title>Genome sequencing of four Aureobasidium pullulans varieties: biotechnological potential, stress tolerance, and description of new species.</title>
        <authorList>
            <person name="Gostin Ar C."/>
            <person name="Ohm R.A."/>
            <person name="Kogej T."/>
            <person name="Sonjak S."/>
            <person name="Turk M."/>
            <person name="Zajc J."/>
            <person name="Zalar P."/>
            <person name="Grube M."/>
            <person name="Sun H."/>
            <person name="Han J."/>
            <person name="Sharma A."/>
            <person name="Chiniquy J."/>
            <person name="Ngan C.Y."/>
            <person name="Lipzen A."/>
            <person name="Barry K."/>
            <person name="Grigoriev I.V."/>
            <person name="Gunde-Cimerman N."/>
        </authorList>
    </citation>
    <scope>NUCLEOTIDE SEQUENCE [LARGE SCALE GENOMIC DNA]</scope>
    <source>
        <strain evidence="2 3">CBS 147.97</strain>
    </source>
</reference>
<dbReference type="GeneID" id="25413822"/>
<proteinExistence type="predicted"/>
<dbReference type="RefSeq" id="XP_013425935.1">
    <property type="nucleotide sequence ID" value="XM_013570481.1"/>
</dbReference>
<accession>A0A074WJA8</accession>
<feature type="compositionally biased region" description="Basic and acidic residues" evidence="1">
    <location>
        <begin position="41"/>
        <end position="52"/>
    </location>
</feature>
<feature type="compositionally biased region" description="Basic and acidic residues" evidence="1">
    <location>
        <begin position="7"/>
        <end position="29"/>
    </location>
</feature>